<organism evidence="1 2">
    <name type="scientific">Actinomadura vinacea</name>
    <dbReference type="NCBI Taxonomy" id="115336"/>
    <lineage>
        <taxon>Bacteria</taxon>
        <taxon>Bacillati</taxon>
        <taxon>Actinomycetota</taxon>
        <taxon>Actinomycetes</taxon>
        <taxon>Streptosporangiales</taxon>
        <taxon>Thermomonosporaceae</taxon>
        <taxon>Actinomadura</taxon>
    </lineage>
</organism>
<accession>A0ABP5X0L7</accession>
<dbReference type="EMBL" id="BAAARW010000026">
    <property type="protein sequence ID" value="GAA2441775.1"/>
    <property type="molecule type" value="Genomic_DNA"/>
</dbReference>
<protein>
    <recommendedName>
        <fullName evidence="3">DUF4304 domain-containing protein</fullName>
    </recommendedName>
</protein>
<evidence type="ECO:0000313" key="2">
    <source>
        <dbReference type="Proteomes" id="UP001501231"/>
    </source>
</evidence>
<reference evidence="2" key="1">
    <citation type="journal article" date="2019" name="Int. J. Syst. Evol. Microbiol.">
        <title>The Global Catalogue of Microorganisms (GCM) 10K type strain sequencing project: providing services to taxonomists for standard genome sequencing and annotation.</title>
        <authorList>
            <consortium name="The Broad Institute Genomics Platform"/>
            <consortium name="The Broad Institute Genome Sequencing Center for Infectious Disease"/>
            <person name="Wu L."/>
            <person name="Ma J."/>
        </authorList>
    </citation>
    <scope>NUCLEOTIDE SEQUENCE [LARGE SCALE GENOMIC DNA]</scope>
    <source>
        <strain evidence="2">JCM 3325</strain>
    </source>
</reference>
<gene>
    <name evidence="1" type="ORF">GCM10010191_67550</name>
</gene>
<evidence type="ECO:0000313" key="1">
    <source>
        <dbReference type="EMBL" id="GAA2441775.1"/>
    </source>
</evidence>
<keyword evidence="2" id="KW-1185">Reference proteome</keyword>
<sequence>MSSAEPETSGELKKEWVRREKKALGTFGFKSRPGNRYDLVFGDEWLGTIVLPKKADRGSTTVFYHPPGCALSHVPAQELIRELSGAGSKAPEQVTLPGGWYDIPSAATVFELQELNPGNLAGVEEAVARTTEMVEKQIIPWMRSKLSLDAVADSLSTPQATPSAEAGRLRSLAVIEHLRGGRERAQALLNEFTRQFGNTGIKEIDEPDNRFAVELQKLLDSAGRE</sequence>
<dbReference type="RefSeq" id="WP_344594502.1">
    <property type="nucleotide sequence ID" value="NZ_BAAARW010000026.1"/>
</dbReference>
<dbReference type="Proteomes" id="UP001501231">
    <property type="component" value="Unassembled WGS sequence"/>
</dbReference>
<evidence type="ECO:0008006" key="3">
    <source>
        <dbReference type="Google" id="ProtNLM"/>
    </source>
</evidence>
<name>A0ABP5X0L7_9ACTN</name>
<proteinExistence type="predicted"/>
<comment type="caution">
    <text evidence="1">The sequence shown here is derived from an EMBL/GenBank/DDBJ whole genome shotgun (WGS) entry which is preliminary data.</text>
</comment>